<dbReference type="Pfam" id="PF06386">
    <property type="entry name" value="GvpL_GvpF"/>
    <property type="match status" value="1"/>
</dbReference>
<dbReference type="PANTHER" id="PTHR36852:SF1">
    <property type="entry name" value="PROTEIN GVPL 2"/>
    <property type="match status" value="1"/>
</dbReference>
<protein>
    <submittedName>
        <fullName evidence="5">Gas vesicle protein GvpL/GvpF</fullName>
    </submittedName>
</protein>
<gene>
    <name evidence="5" type="ORF">DFJ69_1195</name>
</gene>
<keyword evidence="1" id="KW-0304">Gas vesicle</keyword>
<dbReference type="Proteomes" id="UP000256661">
    <property type="component" value="Unassembled WGS sequence"/>
</dbReference>
<evidence type="ECO:0000256" key="1">
    <source>
        <dbReference type="ARBA" id="ARBA00022987"/>
    </source>
</evidence>
<dbReference type="PANTHER" id="PTHR36852">
    <property type="entry name" value="PROTEIN GVPL 2"/>
    <property type="match status" value="1"/>
</dbReference>
<name>A0A3D9ST89_9ACTN</name>
<dbReference type="EMBL" id="QTTT01000001">
    <property type="protein sequence ID" value="REE95784.1"/>
    <property type="molecule type" value="Genomic_DNA"/>
</dbReference>
<dbReference type="InterPro" id="IPR009430">
    <property type="entry name" value="GvpL/GvpF"/>
</dbReference>
<keyword evidence="6" id="KW-1185">Reference proteome</keyword>
<evidence type="ECO:0000313" key="6">
    <source>
        <dbReference type="Proteomes" id="UP000256661"/>
    </source>
</evidence>
<sequence length="268" mass="29791">MSEQAVYLYAVARGLRAEDLAGVPGPAGSGVRIIEHAGLSAVVGDVPLDEFGEEPLKTNLERLDWLEETARTHHDVVSAAASAAPTAPVSLVTVYRDDDRVRAMLDLRRDALTAALERISGRREWGLKVYAEPRREPEERAPADDGKPGTSYLMRRRAQQRSREELARRQAEQAETVHRELAKTAVATRRHPPQDPRLSGRAGQMLLNMAYLVDEAEADGFVRRVEDAAARAEGLRIEATGPWPAYSFIDLEEPDEPDEEVTGEREHR</sequence>
<feature type="region of interest" description="Disordered" evidence="4">
    <location>
        <begin position="248"/>
        <end position="268"/>
    </location>
</feature>
<dbReference type="RefSeq" id="WP_116021526.1">
    <property type="nucleotide sequence ID" value="NZ_QTTT01000001.1"/>
</dbReference>
<organism evidence="5 6">
    <name type="scientific">Thermomonospora umbrina</name>
    <dbReference type="NCBI Taxonomy" id="111806"/>
    <lineage>
        <taxon>Bacteria</taxon>
        <taxon>Bacillati</taxon>
        <taxon>Actinomycetota</taxon>
        <taxon>Actinomycetes</taxon>
        <taxon>Streptosporangiales</taxon>
        <taxon>Thermomonosporaceae</taxon>
        <taxon>Thermomonospora</taxon>
    </lineage>
</organism>
<comment type="subcellular location">
    <subcellularLocation>
        <location evidence="2">Gas vesicle</location>
    </subcellularLocation>
</comment>
<feature type="compositionally biased region" description="Acidic residues" evidence="4">
    <location>
        <begin position="250"/>
        <end position="261"/>
    </location>
</feature>
<evidence type="ECO:0000313" key="5">
    <source>
        <dbReference type="EMBL" id="REE95784.1"/>
    </source>
</evidence>
<evidence type="ECO:0000256" key="2">
    <source>
        <dbReference type="ARBA" id="ARBA00035108"/>
    </source>
</evidence>
<dbReference type="GO" id="GO:0031412">
    <property type="term" value="P:gas vesicle organization"/>
    <property type="evidence" value="ECO:0007669"/>
    <property type="project" value="InterPro"/>
</dbReference>
<proteinExistence type="inferred from homology"/>
<dbReference type="GO" id="GO:0031411">
    <property type="term" value="C:gas vesicle"/>
    <property type="evidence" value="ECO:0007669"/>
    <property type="project" value="UniProtKB-SubCell"/>
</dbReference>
<comment type="caution">
    <text evidence="5">The sequence shown here is derived from an EMBL/GenBank/DDBJ whole genome shotgun (WGS) entry which is preliminary data.</text>
</comment>
<dbReference type="OrthoDB" id="146444at2"/>
<dbReference type="AlphaFoldDB" id="A0A3D9ST89"/>
<accession>A0A3D9ST89</accession>
<evidence type="ECO:0000256" key="4">
    <source>
        <dbReference type="SAM" id="MobiDB-lite"/>
    </source>
</evidence>
<comment type="similarity">
    <text evidence="3">Belongs to the gas vesicle GvpF/GvpL family.</text>
</comment>
<reference evidence="5 6" key="1">
    <citation type="submission" date="2018-08" db="EMBL/GenBank/DDBJ databases">
        <title>Sequencing the genomes of 1000 actinobacteria strains.</title>
        <authorList>
            <person name="Klenk H.-P."/>
        </authorList>
    </citation>
    <scope>NUCLEOTIDE SEQUENCE [LARGE SCALE GENOMIC DNA]</scope>
    <source>
        <strain evidence="5 6">DSM 43927</strain>
    </source>
</reference>
<evidence type="ECO:0000256" key="3">
    <source>
        <dbReference type="ARBA" id="ARBA00035643"/>
    </source>
</evidence>